<dbReference type="GO" id="GO:1901135">
    <property type="term" value="P:carbohydrate derivative metabolic process"/>
    <property type="evidence" value="ECO:0007669"/>
    <property type="project" value="UniProtKB-ARBA"/>
</dbReference>
<name>A0A385JN60_PROMI</name>
<reference evidence="3" key="1">
    <citation type="journal article" date="2017" name="PLoS ONE">
        <title>Genetic diversity of the O antigens of Proteus species and the development of a suspension array for molecular serotyping.</title>
        <authorList>
            <person name="Yu X."/>
            <person name="Torzewska A."/>
            <person name="Zhang X."/>
            <person name="Yin Z."/>
            <person name="Drzewiecka D."/>
            <person name="Cao H."/>
            <person name="Liu B."/>
            <person name="Knirel Y.A."/>
            <person name="Rozalski A."/>
            <person name="Wang L."/>
        </authorList>
    </citation>
    <scope>NUCLEOTIDE SEQUENCE</scope>
    <source>
        <strain evidence="3">PrK 66/57</strain>
    </source>
</reference>
<dbReference type="SUPFAM" id="SSF53756">
    <property type="entry name" value="UDP-Glycosyltransferase/glycogen phosphorylase"/>
    <property type="match status" value="1"/>
</dbReference>
<dbReference type="InterPro" id="IPR001296">
    <property type="entry name" value="Glyco_trans_1"/>
</dbReference>
<dbReference type="Pfam" id="PF00534">
    <property type="entry name" value="Glycos_transf_1"/>
    <property type="match status" value="1"/>
</dbReference>
<dbReference type="InterPro" id="IPR028098">
    <property type="entry name" value="Glyco_trans_4-like_N"/>
</dbReference>
<evidence type="ECO:0000313" key="3">
    <source>
        <dbReference type="EMBL" id="AXY99728.1"/>
    </source>
</evidence>
<dbReference type="Pfam" id="PF13439">
    <property type="entry name" value="Glyco_transf_4"/>
    <property type="match status" value="1"/>
</dbReference>
<dbReference type="PANTHER" id="PTHR12526">
    <property type="entry name" value="GLYCOSYLTRANSFERASE"/>
    <property type="match status" value="1"/>
</dbReference>
<organism evidence="3">
    <name type="scientific">Proteus mirabilis</name>
    <dbReference type="NCBI Taxonomy" id="584"/>
    <lineage>
        <taxon>Bacteria</taxon>
        <taxon>Pseudomonadati</taxon>
        <taxon>Pseudomonadota</taxon>
        <taxon>Gammaproteobacteria</taxon>
        <taxon>Enterobacterales</taxon>
        <taxon>Morganellaceae</taxon>
        <taxon>Proteus</taxon>
    </lineage>
</organism>
<accession>A0A385JN60</accession>
<proteinExistence type="predicted"/>
<dbReference type="Gene3D" id="3.40.50.2000">
    <property type="entry name" value="Glycogen Phosphorylase B"/>
    <property type="match status" value="2"/>
</dbReference>
<dbReference type="GO" id="GO:0016757">
    <property type="term" value="F:glycosyltransferase activity"/>
    <property type="evidence" value="ECO:0007669"/>
    <property type="project" value="InterPro"/>
</dbReference>
<dbReference type="EMBL" id="KY710712">
    <property type="protein sequence ID" value="AXY99728.1"/>
    <property type="molecule type" value="Genomic_DNA"/>
</dbReference>
<protein>
    <submittedName>
        <fullName evidence="3">Gt2</fullName>
    </submittedName>
</protein>
<dbReference type="PANTHER" id="PTHR12526:SF630">
    <property type="entry name" value="GLYCOSYLTRANSFERASE"/>
    <property type="match status" value="1"/>
</dbReference>
<dbReference type="RefSeq" id="WP_161680152.1">
    <property type="nucleotide sequence ID" value="NZ_CAXOHW010000005.1"/>
</dbReference>
<dbReference type="AlphaFoldDB" id="A0A385JN60"/>
<evidence type="ECO:0000259" key="2">
    <source>
        <dbReference type="Pfam" id="PF13439"/>
    </source>
</evidence>
<feature type="domain" description="Glycosyl transferase family 1" evidence="1">
    <location>
        <begin position="187"/>
        <end position="307"/>
    </location>
</feature>
<evidence type="ECO:0000259" key="1">
    <source>
        <dbReference type="Pfam" id="PF00534"/>
    </source>
</evidence>
<feature type="domain" description="Glycosyltransferase subfamily 4-like N-terminal" evidence="2">
    <location>
        <begin position="14"/>
        <end position="171"/>
    </location>
</feature>
<sequence>MKKIAILVPNLKDNGVSRVAALHSIMFSNQGYLVDIIVEENKSVKFPFSGNLINLNLKRKRGVFKILNFIKLYLKIKKIKTSNKYDFFISHIPHCDIINSITKTKNKEITISTVHNNVELRYSKITKLLLKIIILKKSDAVVTVSEDLASQLKKKYSNYNKIINIPNPVDFNLIKKSLNAQLPEYLSNKKFILNIGRLDSQKGHWHLIKAFYLTLKKQPDLYLVIIGEGPEKIILKNLCKSLNIDKKVIFEGFKENPFIYMNKSSAFVFPSLYEGLPMVLIEAMVCRTPIISSDCFSGPRELLIKDNITYGKLIPNYGTTSSLYTKSIGDYDRLISNEILLLLNCVANKKNLDLAENRAKEFNLENIFLRWKDLFDEYI</sequence>
<dbReference type="CDD" id="cd03811">
    <property type="entry name" value="GT4_GT28_WabH-like"/>
    <property type="match status" value="1"/>
</dbReference>